<evidence type="ECO:0000256" key="1">
    <source>
        <dbReference type="ARBA" id="ARBA00022801"/>
    </source>
</evidence>
<reference evidence="3 5" key="1">
    <citation type="submission" date="2019-09" db="EMBL/GenBank/DDBJ databases">
        <title>Draft genome sequence assemblies of isolates from the urinary tract.</title>
        <authorList>
            <person name="Mores C.R."/>
            <person name="Putonti C."/>
            <person name="Wolfe A.J."/>
        </authorList>
    </citation>
    <scope>NUCLEOTIDE SEQUENCE [LARGE SCALE GENOMIC DNA]</scope>
    <source>
        <strain evidence="3 5">UMB246</strain>
    </source>
</reference>
<dbReference type="AlphaFoldDB" id="A0A5N1IFH3"/>
<dbReference type="InterPro" id="IPR029058">
    <property type="entry name" value="AB_hydrolase_fold"/>
</dbReference>
<sequence length="294" mass="33422">MADLPTSTEELRALFKKGDDARDAGLPTNIPEVERIDNLSYGPDKKWNLLDIYLPKNRTGKVPTIISIHGGGWVYGTKETYQFYGMSLAKMGFGFVNFNYHLGPDVVFPGILDDVQMLMEWVEHNGEKYHLDLKNIFLLGDSAGGQMTEQYLAIATNDDFRKLFGYKPLNFKFNAAALNCGAYFMLDKGQTQGAVAAYFAPDAIKDKKELLNTEQYLTKKLPPLFIMTANEDFLHDNAVRLDGFLRAKGIEHELHIYGTPDNPKQHVFHCNVRDEVGQQCNKDETDFFKRYIVK</sequence>
<dbReference type="GeneID" id="31743653"/>
<dbReference type="OrthoDB" id="9815425at2"/>
<evidence type="ECO:0000313" key="6">
    <source>
        <dbReference type="Proteomes" id="UP001385848"/>
    </source>
</evidence>
<feature type="domain" description="BD-FAE-like" evidence="2">
    <location>
        <begin position="50"/>
        <end position="232"/>
    </location>
</feature>
<dbReference type="Pfam" id="PF20434">
    <property type="entry name" value="BD-FAE"/>
    <property type="match status" value="1"/>
</dbReference>
<dbReference type="EMBL" id="VYWW01000001">
    <property type="protein sequence ID" value="KAA9324405.1"/>
    <property type="molecule type" value="Genomic_DNA"/>
</dbReference>
<keyword evidence="6" id="KW-1185">Reference proteome</keyword>
<dbReference type="SUPFAM" id="SSF53474">
    <property type="entry name" value="alpha/beta-Hydrolases"/>
    <property type="match status" value="1"/>
</dbReference>
<accession>A0A5N1IFH3</accession>
<dbReference type="Gene3D" id="3.40.50.1820">
    <property type="entry name" value="alpha/beta hydrolase"/>
    <property type="match status" value="1"/>
</dbReference>
<dbReference type="GO" id="GO:0016787">
    <property type="term" value="F:hydrolase activity"/>
    <property type="evidence" value="ECO:0007669"/>
    <property type="project" value="UniProtKB-KW"/>
</dbReference>
<evidence type="ECO:0000313" key="3">
    <source>
        <dbReference type="EMBL" id="KAA9324405.1"/>
    </source>
</evidence>
<evidence type="ECO:0000313" key="4">
    <source>
        <dbReference type="EMBL" id="MEL0565745.1"/>
    </source>
</evidence>
<reference evidence="4 6" key="2">
    <citation type="submission" date="2024-04" db="EMBL/GenBank/DDBJ databases">
        <title>Three lactobacilli isolated from voided urine samples from females with type 2 diabetes.</title>
        <authorList>
            <person name="Kula A."/>
            <person name="Stegman N."/>
            <person name="Putonti C."/>
        </authorList>
    </citation>
    <scope>NUCLEOTIDE SEQUENCE [LARGE SCALE GENOMIC DNA]</scope>
    <source>
        <strain evidence="4 6">1855</strain>
    </source>
</reference>
<gene>
    <name evidence="4" type="ORF">AAC431_07460</name>
    <name evidence="3" type="ORF">F6H94_00125</name>
</gene>
<dbReference type="Proteomes" id="UP001385848">
    <property type="component" value="Unassembled WGS sequence"/>
</dbReference>
<proteinExistence type="predicted"/>
<dbReference type="PANTHER" id="PTHR48081">
    <property type="entry name" value="AB HYDROLASE SUPERFAMILY PROTEIN C4A8.06C"/>
    <property type="match status" value="1"/>
</dbReference>
<protein>
    <submittedName>
        <fullName evidence="3">Alpha/beta hydrolase</fullName>
    </submittedName>
</protein>
<dbReference type="KEGG" id="lje:BUE77_07955"/>
<name>A0A5N1IFH3_LACJE</name>
<dbReference type="InterPro" id="IPR050300">
    <property type="entry name" value="GDXG_lipolytic_enzyme"/>
</dbReference>
<comment type="caution">
    <text evidence="3">The sequence shown here is derived from an EMBL/GenBank/DDBJ whole genome shotgun (WGS) entry which is preliminary data.</text>
</comment>
<dbReference type="RefSeq" id="WP_006587751.1">
    <property type="nucleotide sequence ID" value="NZ_CATOUV010000001.1"/>
</dbReference>
<keyword evidence="1 3" id="KW-0378">Hydrolase</keyword>
<evidence type="ECO:0000259" key="2">
    <source>
        <dbReference type="Pfam" id="PF20434"/>
    </source>
</evidence>
<dbReference type="InterPro" id="IPR049492">
    <property type="entry name" value="BD-FAE-like_dom"/>
</dbReference>
<organism evidence="3 5">
    <name type="scientific">Lactobacillus jensenii</name>
    <dbReference type="NCBI Taxonomy" id="109790"/>
    <lineage>
        <taxon>Bacteria</taxon>
        <taxon>Bacillati</taxon>
        <taxon>Bacillota</taxon>
        <taxon>Bacilli</taxon>
        <taxon>Lactobacillales</taxon>
        <taxon>Lactobacillaceae</taxon>
        <taxon>Lactobacillus</taxon>
    </lineage>
</organism>
<evidence type="ECO:0000313" key="5">
    <source>
        <dbReference type="Proteomes" id="UP000327236"/>
    </source>
</evidence>
<dbReference type="Proteomes" id="UP000327236">
    <property type="component" value="Unassembled WGS sequence"/>
</dbReference>
<dbReference type="EMBL" id="JBBVUL010000015">
    <property type="protein sequence ID" value="MEL0565745.1"/>
    <property type="molecule type" value="Genomic_DNA"/>
</dbReference>